<dbReference type="Pfam" id="PF00512">
    <property type="entry name" value="HisKA"/>
    <property type="match status" value="1"/>
</dbReference>
<dbReference type="InterPro" id="IPR003594">
    <property type="entry name" value="HATPase_dom"/>
</dbReference>
<dbReference type="Pfam" id="PF08448">
    <property type="entry name" value="PAS_4"/>
    <property type="match status" value="1"/>
</dbReference>
<dbReference type="InterPro" id="IPR000014">
    <property type="entry name" value="PAS"/>
</dbReference>
<dbReference type="CDD" id="cd00130">
    <property type="entry name" value="PAS"/>
    <property type="match status" value="2"/>
</dbReference>
<organism evidence="10 11">
    <name type="scientific">Myxococcus xanthus</name>
    <dbReference type="NCBI Taxonomy" id="34"/>
    <lineage>
        <taxon>Bacteria</taxon>
        <taxon>Pseudomonadati</taxon>
        <taxon>Myxococcota</taxon>
        <taxon>Myxococcia</taxon>
        <taxon>Myxococcales</taxon>
        <taxon>Cystobacterineae</taxon>
        <taxon>Myxococcaceae</taxon>
        <taxon>Myxococcus</taxon>
    </lineage>
</organism>
<dbReference type="FunFam" id="3.30.565.10:FF:000006">
    <property type="entry name" value="Sensor histidine kinase WalK"/>
    <property type="match status" value="1"/>
</dbReference>
<dbReference type="InterPro" id="IPR005467">
    <property type="entry name" value="His_kinase_dom"/>
</dbReference>
<dbReference type="SMART" id="SM00388">
    <property type="entry name" value="HisKA"/>
    <property type="match status" value="1"/>
</dbReference>
<dbReference type="PROSITE" id="PS50109">
    <property type="entry name" value="HIS_KIN"/>
    <property type="match status" value="1"/>
</dbReference>
<name>A0AAE6G4W2_MYXXA</name>
<evidence type="ECO:0000259" key="8">
    <source>
        <dbReference type="PROSITE" id="PS50112"/>
    </source>
</evidence>
<dbReference type="Gene3D" id="1.10.287.130">
    <property type="match status" value="1"/>
</dbReference>
<dbReference type="Proteomes" id="UP000320179">
    <property type="component" value="Chromosome"/>
</dbReference>
<dbReference type="CDD" id="cd00082">
    <property type="entry name" value="HisKA"/>
    <property type="match status" value="1"/>
</dbReference>
<dbReference type="EMBL" id="CP017174">
    <property type="protein sequence ID" value="QDE70983.1"/>
    <property type="molecule type" value="Genomic_DNA"/>
</dbReference>
<dbReference type="EC" id="2.7.13.3" evidence="2"/>
<evidence type="ECO:0000256" key="5">
    <source>
        <dbReference type="ARBA" id="ARBA00022777"/>
    </source>
</evidence>
<evidence type="ECO:0000313" key="11">
    <source>
        <dbReference type="Proteomes" id="UP000320179"/>
    </source>
</evidence>
<accession>A0AAE6G4W2</accession>
<dbReference type="SMART" id="SM00387">
    <property type="entry name" value="HATPase_c"/>
    <property type="match status" value="1"/>
</dbReference>
<gene>
    <name evidence="10" type="ORF">BHS09_30600</name>
</gene>
<keyword evidence="5 10" id="KW-0418">Kinase</keyword>
<evidence type="ECO:0000259" key="7">
    <source>
        <dbReference type="PROSITE" id="PS50109"/>
    </source>
</evidence>
<feature type="domain" description="Histidine kinase" evidence="7">
    <location>
        <begin position="347"/>
        <end position="565"/>
    </location>
</feature>
<dbReference type="PANTHER" id="PTHR43547">
    <property type="entry name" value="TWO-COMPONENT HISTIDINE KINASE"/>
    <property type="match status" value="1"/>
</dbReference>
<reference evidence="10 11" key="1">
    <citation type="journal article" date="2019" name="Science">
        <title>Social genes are selection hotspots in kin groups of a soil microbe.</title>
        <authorList>
            <person name="Wielgoss S."/>
            <person name="Wolfensberger R."/>
            <person name="Sun L."/>
            <person name="Fiegna F."/>
            <person name="Velicer G.J."/>
        </authorList>
    </citation>
    <scope>NUCLEOTIDE SEQUENCE [LARGE SCALE GENOMIC DNA]</scope>
    <source>
        <strain evidence="10 11">MC3.5.9c15</strain>
    </source>
</reference>
<dbReference type="InterPro" id="IPR013655">
    <property type="entry name" value="PAS_fold_3"/>
</dbReference>
<feature type="domain" description="PAS" evidence="8">
    <location>
        <begin position="85"/>
        <end position="130"/>
    </location>
</feature>
<keyword evidence="4" id="KW-0808">Transferase</keyword>
<dbReference type="InterPro" id="IPR000700">
    <property type="entry name" value="PAS-assoc_C"/>
</dbReference>
<dbReference type="RefSeq" id="WP_140795091.1">
    <property type="nucleotide sequence ID" value="NZ_CP017170.1"/>
</dbReference>
<dbReference type="SUPFAM" id="SSF55874">
    <property type="entry name" value="ATPase domain of HSP90 chaperone/DNA topoisomerase II/histidine kinase"/>
    <property type="match status" value="1"/>
</dbReference>
<dbReference type="CDD" id="cd00075">
    <property type="entry name" value="HATPase"/>
    <property type="match status" value="1"/>
</dbReference>
<dbReference type="SMART" id="SM00091">
    <property type="entry name" value="PAS"/>
    <property type="match status" value="2"/>
</dbReference>
<evidence type="ECO:0000256" key="4">
    <source>
        <dbReference type="ARBA" id="ARBA00022679"/>
    </source>
</evidence>
<evidence type="ECO:0000256" key="6">
    <source>
        <dbReference type="SAM" id="MobiDB-lite"/>
    </source>
</evidence>
<dbReference type="AlphaFoldDB" id="A0AAE6G4W2"/>
<dbReference type="Gene3D" id="3.30.450.20">
    <property type="entry name" value="PAS domain"/>
    <property type="match status" value="2"/>
</dbReference>
<dbReference type="InterPro" id="IPR003661">
    <property type="entry name" value="HisK_dim/P_dom"/>
</dbReference>
<evidence type="ECO:0000256" key="3">
    <source>
        <dbReference type="ARBA" id="ARBA00022553"/>
    </source>
</evidence>
<evidence type="ECO:0000256" key="1">
    <source>
        <dbReference type="ARBA" id="ARBA00000085"/>
    </source>
</evidence>
<dbReference type="InterPro" id="IPR035965">
    <property type="entry name" value="PAS-like_dom_sf"/>
</dbReference>
<dbReference type="Gene3D" id="2.10.70.100">
    <property type="match status" value="1"/>
</dbReference>
<feature type="compositionally biased region" description="Basic residues" evidence="6">
    <location>
        <begin position="9"/>
        <end position="18"/>
    </location>
</feature>
<evidence type="ECO:0000313" key="10">
    <source>
        <dbReference type="EMBL" id="QDE70983.1"/>
    </source>
</evidence>
<dbReference type="NCBIfam" id="TIGR00229">
    <property type="entry name" value="sensory_box"/>
    <property type="match status" value="2"/>
</dbReference>
<dbReference type="Pfam" id="PF02518">
    <property type="entry name" value="HATPase_c"/>
    <property type="match status" value="1"/>
</dbReference>
<dbReference type="PROSITE" id="PS50113">
    <property type="entry name" value="PAC"/>
    <property type="match status" value="1"/>
</dbReference>
<dbReference type="Pfam" id="PF08447">
    <property type="entry name" value="PAS_3"/>
    <property type="match status" value="1"/>
</dbReference>
<dbReference type="InterPro" id="IPR036097">
    <property type="entry name" value="HisK_dim/P_sf"/>
</dbReference>
<sequence length="565" mass="61981">MGESGRPGGGRKRGRRDRRREPPDTPGDPASAAPDGLTPPDGRETFPAPMRLAPSSEPGRPSEPPPAVTTTELPAHAADEVSLSAEARLCVLQEMMGEAFFTLDAHGRVRELNTHAAALLGMSAEQVRGQEPWLAQPGLSGTVMHERLMTALTTREGGRFLAELPSRTWLEVTVRVVGDETWVLATDITQRQHAENEVARTEERFRQLGERFQVALDSAQMAVWETNLVTGQVFRSEAHDRLYGYAQPQAEWTHEKFLASIHPEDRAEVEAQVSALFTRHVDAYTSTFRTRWPDGSWHWLTSRASVIRDATGNVAVVRGAILDITALKETEAALQEAVRTRDDFLSMASHELRTPLTSLRLQLQLLRRLGASAPTATLGSDKVAGKLDNTERQLRRLGALVDNLLDVSRIQTGKLDFQFADGDLSGVVSDVVSRFAEEARLAGVLLDSHVDAPAPCRFDRLRMEQVVSNLLTNAFRYGAGKPVKVSLKHAPDRTRLVVQDSGPGIPAADRDRVFERFTQGDNAQRRGGLGLGLHIVRQIIEAHGGRVHVEEAPGGGAAFVVDLPR</sequence>
<feature type="domain" description="PAC" evidence="9">
    <location>
        <begin position="284"/>
        <end position="336"/>
    </location>
</feature>
<dbReference type="InterPro" id="IPR013656">
    <property type="entry name" value="PAS_4"/>
</dbReference>
<dbReference type="GO" id="GO:0000155">
    <property type="term" value="F:phosphorelay sensor kinase activity"/>
    <property type="evidence" value="ECO:0007669"/>
    <property type="project" value="InterPro"/>
</dbReference>
<comment type="catalytic activity">
    <reaction evidence="1">
        <text>ATP + protein L-histidine = ADP + protein N-phospho-L-histidine.</text>
        <dbReference type="EC" id="2.7.13.3"/>
    </reaction>
</comment>
<dbReference type="InterPro" id="IPR036890">
    <property type="entry name" value="HATPase_C_sf"/>
</dbReference>
<keyword evidence="3" id="KW-0597">Phosphoprotein</keyword>
<protein>
    <recommendedName>
        <fullName evidence="2">histidine kinase</fullName>
        <ecNumber evidence="2">2.7.13.3</ecNumber>
    </recommendedName>
</protein>
<proteinExistence type="predicted"/>
<dbReference type="InterPro" id="IPR004358">
    <property type="entry name" value="Sig_transdc_His_kin-like_C"/>
</dbReference>
<dbReference type="PANTHER" id="PTHR43547:SF2">
    <property type="entry name" value="HYBRID SIGNAL TRANSDUCTION HISTIDINE KINASE C"/>
    <property type="match status" value="1"/>
</dbReference>
<dbReference type="SUPFAM" id="SSF55785">
    <property type="entry name" value="PYP-like sensor domain (PAS domain)"/>
    <property type="match status" value="2"/>
</dbReference>
<dbReference type="PROSITE" id="PS50112">
    <property type="entry name" value="PAS"/>
    <property type="match status" value="1"/>
</dbReference>
<dbReference type="SUPFAM" id="SSF47384">
    <property type="entry name" value="Homodimeric domain of signal transducing histidine kinase"/>
    <property type="match status" value="1"/>
</dbReference>
<dbReference type="Gene3D" id="3.30.565.10">
    <property type="entry name" value="Histidine kinase-like ATPase, C-terminal domain"/>
    <property type="match status" value="1"/>
</dbReference>
<dbReference type="PRINTS" id="PR00344">
    <property type="entry name" value="BCTRLSENSOR"/>
</dbReference>
<feature type="region of interest" description="Disordered" evidence="6">
    <location>
        <begin position="1"/>
        <end position="70"/>
    </location>
</feature>
<evidence type="ECO:0000259" key="9">
    <source>
        <dbReference type="PROSITE" id="PS50113"/>
    </source>
</evidence>
<evidence type="ECO:0000256" key="2">
    <source>
        <dbReference type="ARBA" id="ARBA00012438"/>
    </source>
</evidence>